<sequence length="98" mass="10798">MAPTPEARRSIEALEGRRDDLALALSPKDIAVLARLNDDASLRFYGHSPYRRELLGWMRLSRRHPDFARDGLNLEALQLSGFEGAAAGGFSAARPCFA</sequence>
<gene>
    <name evidence="1" type="ORF">QWZ10_24175</name>
</gene>
<dbReference type="Proteomes" id="UP001243846">
    <property type="component" value="Unassembled WGS sequence"/>
</dbReference>
<dbReference type="EMBL" id="JAUFRC010000003">
    <property type="protein sequence ID" value="MDN3714103.1"/>
    <property type="molecule type" value="Genomic_DNA"/>
</dbReference>
<name>A0ABT8DBC1_9RHOB</name>
<evidence type="ECO:0000313" key="1">
    <source>
        <dbReference type="EMBL" id="MDN3714103.1"/>
    </source>
</evidence>
<dbReference type="InterPro" id="IPR000415">
    <property type="entry name" value="Nitroreductase-like"/>
</dbReference>
<evidence type="ECO:0000313" key="2">
    <source>
        <dbReference type="Proteomes" id="UP001243846"/>
    </source>
</evidence>
<protein>
    <submittedName>
        <fullName evidence="1">Uncharacterized protein</fullName>
    </submittedName>
</protein>
<dbReference type="Gene3D" id="3.40.109.10">
    <property type="entry name" value="NADH Oxidase"/>
    <property type="match status" value="1"/>
</dbReference>
<comment type="caution">
    <text evidence="1">The sequence shown here is derived from an EMBL/GenBank/DDBJ whole genome shotgun (WGS) entry which is preliminary data.</text>
</comment>
<keyword evidence="2" id="KW-1185">Reference proteome</keyword>
<dbReference type="RefSeq" id="WP_377787902.1">
    <property type="nucleotide sequence ID" value="NZ_JBHUOC010000002.1"/>
</dbReference>
<proteinExistence type="predicted"/>
<reference evidence="2" key="1">
    <citation type="journal article" date="2019" name="Int. J. Syst. Evol. Microbiol.">
        <title>The Global Catalogue of Microorganisms (GCM) 10K type strain sequencing project: providing services to taxonomists for standard genome sequencing and annotation.</title>
        <authorList>
            <consortium name="The Broad Institute Genomics Platform"/>
            <consortium name="The Broad Institute Genome Sequencing Center for Infectious Disease"/>
            <person name="Wu L."/>
            <person name="Ma J."/>
        </authorList>
    </citation>
    <scope>NUCLEOTIDE SEQUENCE [LARGE SCALE GENOMIC DNA]</scope>
    <source>
        <strain evidence="2">CECT 8482</strain>
    </source>
</reference>
<organism evidence="1 2">
    <name type="scientific">Paracoccus cavernae</name>
    <dbReference type="NCBI Taxonomy" id="1571207"/>
    <lineage>
        <taxon>Bacteria</taxon>
        <taxon>Pseudomonadati</taxon>
        <taxon>Pseudomonadota</taxon>
        <taxon>Alphaproteobacteria</taxon>
        <taxon>Rhodobacterales</taxon>
        <taxon>Paracoccaceae</taxon>
        <taxon>Paracoccus</taxon>
    </lineage>
</organism>
<accession>A0ABT8DBC1</accession>